<dbReference type="Proteomes" id="UP000548326">
    <property type="component" value="Unassembled WGS sequence"/>
</dbReference>
<evidence type="ECO:0000256" key="1">
    <source>
        <dbReference type="SAM" id="MobiDB-lite"/>
    </source>
</evidence>
<gene>
    <name evidence="3" type="ORF">HDF22_000833</name>
    <name evidence="2" type="ORF">HDF23_002775</name>
</gene>
<dbReference type="RefSeq" id="WP_076374433.1">
    <property type="nucleotide sequence ID" value="NZ_FTMG01000008.1"/>
</dbReference>
<reference evidence="4 5" key="1">
    <citation type="submission" date="2020-08" db="EMBL/GenBank/DDBJ databases">
        <title>Genomic Encyclopedia of Type Strains, Phase IV (KMG-V): Genome sequencing to study the core and pangenomes of soil and plant-associated prokaryotes.</title>
        <authorList>
            <person name="Whitman W."/>
        </authorList>
    </citation>
    <scope>NUCLEOTIDE SEQUENCE [LARGE SCALE GENOMIC DNA]</scope>
    <source>
        <strain evidence="2 4">ANJLi2</strain>
        <strain evidence="3 5">MP601</strain>
    </source>
</reference>
<keyword evidence="4" id="KW-1185">Reference proteome</keyword>
<dbReference type="AlphaFoldDB" id="A0A1N7BVG7"/>
<comment type="caution">
    <text evidence="3">The sequence shown here is derived from an EMBL/GenBank/DDBJ whole genome shotgun (WGS) entry which is preliminary data.</text>
</comment>
<evidence type="ECO:0000313" key="4">
    <source>
        <dbReference type="Proteomes" id="UP000541583"/>
    </source>
</evidence>
<dbReference type="OrthoDB" id="666031at2"/>
<protein>
    <submittedName>
        <fullName evidence="3">Uncharacterized protein</fullName>
    </submittedName>
</protein>
<dbReference type="Pfam" id="PF11731">
    <property type="entry name" value="Cdd1"/>
    <property type="match status" value="1"/>
</dbReference>
<name>A0A1N7BVG7_9SPHI</name>
<sequence>MKKTINYRLTPAEKQMLKTKKVSQKLLQDYAPDEIATLLEASSQRARELNALAEFQSIPSLGINFAEELISQGYYTLAELKGRAAVELFDAFEQYCGAWADPCVEDSYRLLVHYIENRDDSKHWWHFTAERKAYREKYGFPANRPQKPWYQSGKYPKMNNHQTDQ</sequence>
<accession>A0A1N7BVG7</accession>
<evidence type="ECO:0000313" key="2">
    <source>
        <dbReference type="EMBL" id="MBB6110019.1"/>
    </source>
</evidence>
<dbReference type="Proteomes" id="UP000541583">
    <property type="component" value="Unassembled WGS sequence"/>
</dbReference>
<feature type="region of interest" description="Disordered" evidence="1">
    <location>
        <begin position="145"/>
        <end position="165"/>
    </location>
</feature>
<dbReference type="EMBL" id="JACHCB010000006">
    <property type="protein sequence ID" value="MBB6110019.1"/>
    <property type="molecule type" value="Genomic_DNA"/>
</dbReference>
<organism evidence="3 5">
    <name type="scientific">Mucilaginibacter lappiensis</name>
    <dbReference type="NCBI Taxonomy" id="354630"/>
    <lineage>
        <taxon>Bacteria</taxon>
        <taxon>Pseudomonadati</taxon>
        <taxon>Bacteroidota</taxon>
        <taxon>Sphingobacteriia</taxon>
        <taxon>Sphingobacteriales</taxon>
        <taxon>Sphingobacteriaceae</taxon>
        <taxon>Mucilaginibacter</taxon>
    </lineage>
</organism>
<evidence type="ECO:0000313" key="3">
    <source>
        <dbReference type="EMBL" id="MBB6126728.1"/>
    </source>
</evidence>
<evidence type="ECO:0000313" key="5">
    <source>
        <dbReference type="Proteomes" id="UP000548326"/>
    </source>
</evidence>
<dbReference type="EMBL" id="JACHCA010000002">
    <property type="protein sequence ID" value="MBB6126728.1"/>
    <property type="molecule type" value="Genomic_DNA"/>
</dbReference>
<proteinExistence type="predicted"/>
<dbReference type="InterPro" id="IPR021725">
    <property type="entry name" value="Cdd1"/>
</dbReference>
<dbReference type="STRING" id="354630.SAMN05421821_108174"/>